<evidence type="ECO:0000256" key="6">
    <source>
        <dbReference type="ARBA" id="ARBA00022982"/>
    </source>
</evidence>
<keyword evidence="7" id="KW-0496">Mitochondrion</keyword>
<dbReference type="PANTHER" id="PTHR12653:SF0">
    <property type="entry name" value="NADH DEHYDROGENASE [UBIQUINONE] 1 ALPHA SUBCOMPLEX SUBUNIT 5"/>
    <property type="match status" value="1"/>
</dbReference>
<gene>
    <name evidence="9" type="ORF">CDD80_2089</name>
</gene>
<dbReference type="AlphaFoldDB" id="A0A2C5ZNW3"/>
<dbReference type="GO" id="GO:0022904">
    <property type="term" value="P:respiratory electron transport chain"/>
    <property type="evidence" value="ECO:0007669"/>
    <property type="project" value="InterPro"/>
</dbReference>
<keyword evidence="4" id="KW-0679">Respiratory chain</keyword>
<evidence type="ECO:0000256" key="4">
    <source>
        <dbReference type="ARBA" id="ARBA00022660"/>
    </source>
</evidence>
<comment type="subcellular location">
    <subcellularLocation>
        <location evidence="1">Mitochondrion inner membrane</location>
        <topology evidence="1">Peripheral membrane protein</topology>
        <orientation evidence="1">Matrix side</orientation>
    </subcellularLocation>
</comment>
<keyword evidence="5" id="KW-0999">Mitochondrion inner membrane</keyword>
<comment type="similarity">
    <text evidence="2">Belongs to the complex I NDUFA5 subunit family.</text>
</comment>
<evidence type="ECO:0000256" key="7">
    <source>
        <dbReference type="ARBA" id="ARBA00023128"/>
    </source>
</evidence>
<dbReference type="InterPro" id="IPR006806">
    <property type="entry name" value="NDUFA5"/>
</dbReference>
<dbReference type="EMBL" id="NJES01000002">
    <property type="protein sequence ID" value="PHH81104.1"/>
    <property type="molecule type" value="Genomic_DNA"/>
</dbReference>
<protein>
    <recommendedName>
        <fullName evidence="11">NADH-ubiquinone oxidoreductase 29.9 kDa subunit</fullName>
    </recommendedName>
</protein>
<evidence type="ECO:0000313" key="10">
    <source>
        <dbReference type="Proteomes" id="UP000226431"/>
    </source>
</evidence>
<dbReference type="STRING" id="2004952.A0A2C5ZNW3"/>
<comment type="caution">
    <text evidence="9">The sequence shown here is derived from an EMBL/GenBank/DDBJ whole genome shotgun (WGS) entry which is preliminary data.</text>
</comment>
<dbReference type="GO" id="GO:0005743">
    <property type="term" value="C:mitochondrial inner membrane"/>
    <property type="evidence" value="ECO:0007669"/>
    <property type="project" value="UniProtKB-SubCell"/>
</dbReference>
<sequence>MWQTISRLGPRLEAGLPTGLTGLWTRGTPRSTLLSLYNITLSKLQSIPETSVYRQSVEALTRHRMGLVEQIKPTGHEQWANRARDEAKEKTQKYRVGSVSADGREARLTGRDGQVTNDHGGWHGQRNVEEAELEGIEAAELRLAERGLINDDDARELEDEPQLTAEQIAELEKKIGAGLIEEVIQVAEAELHLVDIMKKANVWGTLEEEPIVGQWNYFQR</sequence>
<evidence type="ECO:0000256" key="3">
    <source>
        <dbReference type="ARBA" id="ARBA00022448"/>
    </source>
</evidence>
<evidence type="ECO:0000313" key="9">
    <source>
        <dbReference type="EMBL" id="PHH81104.1"/>
    </source>
</evidence>
<name>A0A2C5ZNW3_9HYPO</name>
<organism evidence="9 10">
    <name type="scientific">Ophiocordyceps camponoti-rufipedis</name>
    <dbReference type="NCBI Taxonomy" id="2004952"/>
    <lineage>
        <taxon>Eukaryota</taxon>
        <taxon>Fungi</taxon>
        <taxon>Dikarya</taxon>
        <taxon>Ascomycota</taxon>
        <taxon>Pezizomycotina</taxon>
        <taxon>Sordariomycetes</taxon>
        <taxon>Hypocreomycetidae</taxon>
        <taxon>Hypocreales</taxon>
        <taxon>Ophiocordycipitaceae</taxon>
        <taxon>Ophiocordyceps</taxon>
    </lineage>
</organism>
<accession>A0A2C5ZNW3</accession>
<dbReference type="PANTHER" id="PTHR12653">
    <property type="entry name" value="NADH-UBIQUINONE OXIDOREDUCTASE 13 KD-B SUBUNIT"/>
    <property type="match status" value="1"/>
</dbReference>
<evidence type="ECO:0000256" key="8">
    <source>
        <dbReference type="ARBA" id="ARBA00023136"/>
    </source>
</evidence>
<evidence type="ECO:0000256" key="1">
    <source>
        <dbReference type="ARBA" id="ARBA00004443"/>
    </source>
</evidence>
<proteinExistence type="inferred from homology"/>
<evidence type="ECO:0000256" key="2">
    <source>
        <dbReference type="ARBA" id="ARBA00010261"/>
    </source>
</evidence>
<evidence type="ECO:0008006" key="11">
    <source>
        <dbReference type="Google" id="ProtNLM"/>
    </source>
</evidence>
<keyword evidence="10" id="KW-1185">Reference proteome</keyword>
<dbReference type="Proteomes" id="UP000226431">
    <property type="component" value="Unassembled WGS sequence"/>
</dbReference>
<dbReference type="Pfam" id="PF04716">
    <property type="entry name" value="ETC_C1_NDUFA5"/>
    <property type="match status" value="1"/>
</dbReference>
<dbReference type="OrthoDB" id="286811at2759"/>
<keyword evidence="8" id="KW-0472">Membrane</keyword>
<keyword evidence="6" id="KW-0249">Electron transport</keyword>
<reference evidence="9 10" key="1">
    <citation type="submission" date="2017-06" db="EMBL/GenBank/DDBJ databases">
        <title>Ant-infecting Ophiocordyceps genomes reveal a high diversity of potential behavioral manipulation genes and a possible major role for enterotoxins.</title>
        <authorList>
            <person name="De Bekker C."/>
            <person name="Evans H.C."/>
            <person name="Brachmann A."/>
            <person name="Hughes D.P."/>
        </authorList>
    </citation>
    <scope>NUCLEOTIDE SEQUENCE [LARGE SCALE GENOMIC DNA]</scope>
    <source>
        <strain evidence="9 10">Map16</strain>
    </source>
</reference>
<keyword evidence="3" id="KW-0813">Transport</keyword>
<evidence type="ECO:0000256" key="5">
    <source>
        <dbReference type="ARBA" id="ARBA00022792"/>
    </source>
</evidence>